<feature type="region of interest" description="Disordered" evidence="1">
    <location>
        <begin position="47"/>
        <end position="71"/>
    </location>
</feature>
<feature type="non-terminal residue" evidence="2">
    <location>
        <position position="1"/>
    </location>
</feature>
<dbReference type="Gene3D" id="3.30.1050.10">
    <property type="entry name" value="SCP2 sterol-binding domain"/>
    <property type="match status" value="2"/>
</dbReference>
<evidence type="ECO:0000313" key="3">
    <source>
        <dbReference type="Proteomes" id="UP000243876"/>
    </source>
</evidence>
<keyword evidence="3" id="KW-1185">Reference proteome</keyword>
<accession>A0A0D6EMK9</accession>
<proteinExistence type="predicted"/>
<dbReference type="OrthoDB" id="10265837at2759"/>
<evidence type="ECO:0000313" key="2">
    <source>
        <dbReference type="EMBL" id="CEQ41184.1"/>
    </source>
</evidence>
<gene>
    <name evidence="2" type="primary">SPOSA6832_02896</name>
</gene>
<sequence length="209" mass="22596">MSSLADADTPSSQARSSCCSVLSAQHSADPLRRVQLFDLISQGLEGMSESEKKDNMKKVSESSARDRQAAVTQLEPQTNGIFEMRVKNKAGKEGTWTIDLKKVRPSYIQSSRPELTNGRWTDAGGQGLQRSGKAQSRRHHLPLGRRLPTDGKINGQKAFMSGKLKVKGNSVSPPPPFSLSVHPAESGLVSTVMLATKLDTVLKGAQAKL</sequence>
<protein>
    <submittedName>
        <fullName evidence="2">SPOSA6832_02896-mRNA-1:cds</fullName>
    </submittedName>
</protein>
<dbReference type="SUPFAM" id="SSF55718">
    <property type="entry name" value="SCP-like"/>
    <property type="match status" value="1"/>
</dbReference>
<feature type="compositionally biased region" description="Basic and acidic residues" evidence="1">
    <location>
        <begin position="49"/>
        <end position="68"/>
    </location>
</feature>
<dbReference type="InterPro" id="IPR036527">
    <property type="entry name" value="SCP2_sterol-bd_dom_sf"/>
</dbReference>
<dbReference type="AlphaFoldDB" id="A0A0D6EMK9"/>
<reference evidence="3" key="1">
    <citation type="submission" date="2015-02" db="EMBL/GenBank/DDBJ databases">
        <authorList>
            <person name="Gon?alves P."/>
        </authorList>
    </citation>
    <scope>NUCLEOTIDE SEQUENCE [LARGE SCALE GENOMIC DNA]</scope>
</reference>
<dbReference type="EMBL" id="CENE01000012">
    <property type="protein sequence ID" value="CEQ41184.1"/>
    <property type="molecule type" value="Genomic_DNA"/>
</dbReference>
<evidence type="ECO:0000256" key="1">
    <source>
        <dbReference type="SAM" id="MobiDB-lite"/>
    </source>
</evidence>
<name>A0A0D6EMK9_SPOSA</name>
<organism evidence="2 3">
    <name type="scientific">Sporidiobolus salmonicolor</name>
    <name type="common">Yeast-like fungus</name>
    <name type="synonym">Sporobolomyces salmonicolor</name>
    <dbReference type="NCBI Taxonomy" id="5005"/>
    <lineage>
        <taxon>Eukaryota</taxon>
        <taxon>Fungi</taxon>
        <taxon>Dikarya</taxon>
        <taxon>Basidiomycota</taxon>
        <taxon>Pucciniomycotina</taxon>
        <taxon>Microbotryomycetes</taxon>
        <taxon>Sporidiobolales</taxon>
        <taxon>Sporidiobolaceae</taxon>
        <taxon>Sporobolomyces</taxon>
    </lineage>
</organism>
<dbReference type="Proteomes" id="UP000243876">
    <property type="component" value="Unassembled WGS sequence"/>
</dbReference>
<feature type="region of interest" description="Disordered" evidence="1">
    <location>
        <begin position="112"/>
        <end position="155"/>
    </location>
</feature>